<dbReference type="Proteomes" id="UP000662747">
    <property type="component" value="Chromosome"/>
</dbReference>
<dbReference type="PANTHER" id="PTHR35399:SF2">
    <property type="entry name" value="DUF839 DOMAIN-CONTAINING PROTEIN"/>
    <property type="match status" value="1"/>
</dbReference>
<evidence type="ECO:0000256" key="1">
    <source>
        <dbReference type="SAM" id="MobiDB-lite"/>
    </source>
</evidence>
<keyword evidence="3" id="KW-1185">Reference proteome</keyword>
<reference evidence="2 3" key="1">
    <citation type="submission" date="2021-02" db="EMBL/GenBank/DDBJ databases">
        <title>De Novo genome assembly of isolated myxobacteria.</title>
        <authorList>
            <person name="Stevens D.C."/>
        </authorList>
    </citation>
    <scope>NUCLEOTIDE SEQUENCE [LARGE SCALE GENOMIC DNA]</scope>
    <source>
        <strain evidence="3">SCPEA02</strain>
    </source>
</reference>
<dbReference type="Pfam" id="PF05787">
    <property type="entry name" value="PhoX"/>
    <property type="match status" value="1"/>
</dbReference>
<proteinExistence type="predicted"/>
<dbReference type="EMBL" id="CP071090">
    <property type="protein sequence ID" value="QSQ18604.1"/>
    <property type="molecule type" value="Genomic_DNA"/>
</dbReference>
<organism evidence="2 3">
    <name type="scientific">Pyxidicoccus parkwayensis</name>
    <dbReference type="NCBI Taxonomy" id="2813578"/>
    <lineage>
        <taxon>Bacteria</taxon>
        <taxon>Pseudomonadati</taxon>
        <taxon>Myxococcota</taxon>
        <taxon>Myxococcia</taxon>
        <taxon>Myxococcales</taxon>
        <taxon>Cystobacterineae</taxon>
        <taxon>Myxococcaceae</taxon>
        <taxon>Pyxidicoccus</taxon>
    </lineage>
</organism>
<evidence type="ECO:0000313" key="3">
    <source>
        <dbReference type="Proteomes" id="UP000662747"/>
    </source>
</evidence>
<dbReference type="InterPro" id="IPR008557">
    <property type="entry name" value="PhoX"/>
</dbReference>
<feature type="compositionally biased region" description="Gly residues" evidence="1">
    <location>
        <begin position="68"/>
        <end position="79"/>
    </location>
</feature>
<feature type="compositionally biased region" description="Low complexity" evidence="1">
    <location>
        <begin position="28"/>
        <end position="51"/>
    </location>
</feature>
<protein>
    <submittedName>
        <fullName evidence="2">DUF839 domain-containing protein</fullName>
    </submittedName>
</protein>
<dbReference type="Pfam" id="PF01391">
    <property type="entry name" value="Collagen"/>
    <property type="match status" value="1"/>
</dbReference>
<dbReference type="RefSeq" id="WP_206720195.1">
    <property type="nucleotide sequence ID" value="NZ_CP071090.1"/>
</dbReference>
<dbReference type="PANTHER" id="PTHR35399">
    <property type="entry name" value="SLR8030 PROTEIN"/>
    <property type="match status" value="1"/>
</dbReference>
<evidence type="ECO:0000313" key="2">
    <source>
        <dbReference type="EMBL" id="QSQ18604.1"/>
    </source>
</evidence>
<dbReference type="PROSITE" id="PS51257">
    <property type="entry name" value="PROKAR_LIPOPROTEIN"/>
    <property type="match status" value="1"/>
</dbReference>
<sequence length="791" mass="83431">MSSRLLGLATGAVLLSSSVVIVGCEGEQGPAGAQGAVGQDGQDGTPGQDGQDGQDGEDGQPGTQGPQGPAGPGSYGQPGPGAITRAPGVESGTPLSSVIALTFRGDLGTGATNLPEYVKARVDQVVAGKMPTPMVFPLPSASTDTVRTVPGLYSTTVVKWMDPIGFAKASPRFGGNADYIAFFGDGWSANGNAPQFNGNGTAGWLWVSHEYISGTKPSTGTAPIGQHLDFAKFLRNTGALSNTVTDGTTWQADQLIAYNKEWKKQVGASWLRVVQDPATGEWAVDRNAANKRYDATSATLAKVTGLALSSVERDDTGTALPAGVVPGTHSNCSGGQTPWGTIFVGEENVQGVYGDPELALWVDSKNEWVENAPGFAPGAPVAPNFAAPVSGDMVSSDVNSSHIKDGYGILTELDPGQPAELWYDKDETKPGAGHRKLGVMGRAHWENAAFVVDANWKLLNNQPIVMYGGDDRRGGRIYKFVSSGIYTEGMTKKQVRDLLNGGKLYAAHFAGLDNSTGDTLVGGAIPTEQAPGQGRWVELGIDSNDIAPNAEAYGQPTLTVGAALRDANYNAVGGFTSDDQVRKVLFTVSNKIGVMELNRPEDLEWNPKDPSGAPLLYVAFTEHGQPTFLDQQGRVATAQFNGTAWVKKTRGATDNRSGDRVGSIFGIRESSTSAPGGSKTFTYFRVWKGETASLSAAPEYSAAKPDNIAIDHDGGVWFGTDGNFGVNKVADSVYYLDQNPAHRGSEYFRRAFRVLSMPSDAEATGPAFSADMKTLFVSVQHPGEDNFSVWP</sequence>
<accession>A0ABX7NM98</accession>
<dbReference type="SUPFAM" id="SSF63829">
    <property type="entry name" value="Calcium-dependent phosphotriesterase"/>
    <property type="match status" value="1"/>
</dbReference>
<feature type="region of interest" description="Disordered" evidence="1">
    <location>
        <begin position="28"/>
        <end position="90"/>
    </location>
</feature>
<name>A0ABX7NM98_9BACT</name>
<gene>
    <name evidence="2" type="ORF">JY651_24865</name>
</gene>
<dbReference type="InterPro" id="IPR008160">
    <property type="entry name" value="Collagen"/>
</dbReference>